<evidence type="ECO:0000313" key="2">
    <source>
        <dbReference type="EMBL" id="WCR02161.1"/>
    </source>
</evidence>
<keyword evidence="3" id="KW-1185">Reference proteome</keyword>
<organism evidence="2 3">
    <name type="scientific">Paracoccus saliphilus</name>
    <dbReference type="NCBI Taxonomy" id="405559"/>
    <lineage>
        <taxon>Bacteria</taxon>
        <taxon>Pseudomonadati</taxon>
        <taxon>Pseudomonadota</taxon>
        <taxon>Alphaproteobacteria</taxon>
        <taxon>Rhodobacterales</taxon>
        <taxon>Paracoccaceae</taxon>
        <taxon>Paracoccus</taxon>
    </lineage>
</organism>
<evidence type="ECO:0000256" key="1">
    <source>
        <dbReference type="SAM" id="MobiDB-lite"/>
    </source>
</evidence>
<dbReference type="CDD" id="cd14737">
    <property type="entry name" value="PAAR_1"/>
    <property type="match status" value="1"/>
</dbReference>
<reference evidence="2 3" key="1">
    <citation type="submission" date="2021-01" db="EMBL/GenBank/DDBJ databases">
        <title>Biogeographic distribution of Paracoccus.</title>
        <authorList>
            <person name="Hollensteiner J."/>
            <person name="Leineberger J."/>
            <person name="Brinkhoff T."/>
            <person name="Daniel R."/>
        </authorList>
    </citation>
    <scope>NUCLEOTIDE SEQUENCE [LARGE SCALE GENOMIC DNA]</scope>
    <source>
        <strain evidence="2 3">DSM 18447</strain>
    </source>
</reference>
<dbReference type="Gene3D" id="2.60.200.60">
    <property type="match status" value="1"/>
</dbReference>
<proteinExistence type="predicted"/>
<dbReference type="Proteomes" id="UP001215549">
    <property type="component" value="Chromosome"/>
</dbReference>
<name>A0ABY7S517_9RHOB</name>
<accession>A0ABY7S517</accession>
<sequence length="101" mass="9845">MAGKSSTRLGDIGSGHACHFPPTPSIGASDDVNIDGIPAVRQGDAYAPHACPTCPAPPHPRSLSGGSGSVFINGKPAGRVGDAISCGGSADTGSSTVFIGD</sequence>
<dbReference type="RefSeq" id="WP_076526462.1">
    <property type="nucleotide sequence ID" value="NZ_CP067140.1"/>
</dbReference>
<feature type="region of interest" description="Disordered" evidence="1">
    <location>
        <begin position="1"/>
        <end position="33"/>
    </location>
</feature>
<dbReference type="InterPro" id="IPR008727">
    <property type="entry name" value="PAAR_motif"/>
</dbReference>
<feature type="region of interest" description="Disordered" evidence="1">
    <location>
        <begin position="51"/>
        <end position="70"/>
    </location>
</feature>
<protein>
    <submittedName>
        <fullName evidence="2">PAAR domain-containing protein</fullName>
    </submittedName>
</protein>
<dbReference type="EMBL" id="CP067140">
    <property type="protein sequence ID" value="WCR02161.1"/>
    <property type="molecule type" value="Genomic_DNA"/>
</dbReference>
<dbReference type="Pfam" id="PF05488">
    <property type="entry name" value="PAAR_motif"/>
    <property type="match status" value="1"/>
</dbReference>
<evidence type="ECO:0000313" key="3">
    <source>
        <dbReference type="Proteomes" id="UP001215549"/>
    </source>
</evidence>
<gene>
    <name evidence="2" type="ORF">JHX88_14785</name>
</gene>